<dbReference type="InterPro" id="IPR024654">
    <property type="entry name" value="Calcineurin-like_PHP_lpxH"/>
</dbReference>
<evidence type="ECO:0000313" key="2">
    <source>
        <dbReference type="EMBL" id="EKC67230.1"/>
    </source>
</evidence>
<reference evidence="2" key="1">
    <citation type="journal article" date="2013" name="Environ. Microbiol.">
        <title>Microbiota from the distal guts of lean and obese adolescents exhibit partial functional redundancy besides clear differences in community structure.</title>
        <authorList>
            <person name="Ferrer M."/>
            <person name="Ruiz A."/>
            <person name="Lanza F."/>
            <person name="Haange S.B."/>
            <person name="Oberbach A."/>
            <person name="Till H."/>
            <person name="Bargiela R."/>
            <person name="Campoy C."/>
            <person name="Segura M.T."/>
            <person name="Richter M."/>
            <person name="von Bergen M."/>
            <person name="Seifert J."/>
            <person name="Suarez A."/>
        </authorList>
    </citation>
    <scope>NUCLEOTIDE SEQUENCE</scope>
</reference>
<protein>
    <submittedName>
        <fullName evidence="2">Phosphoesterase, family</fullName>
    </submittedName>
</protein>
<feature type="non-terminal residue" evidence="2">
    <location>
        <position position="144"/>
    </location>
</feature>
<dbReference type="AlphaFoldDB" id="K1TLM1"/>
<dbReference type="Pfam" id="PF12850">
    <property type="entry name" value="Metallophos_2"/>
    <property type="match status" value="1"/>
</dbReference>
<comment type="caution">
    <text evidence="2">The sequence shown here is derived from an EMBL/GenBank/DDBJ whole genome shotgun (WGS) entry which is preliminary data.</text>
</comment>
<feature type="domain" description="Calcineurin-like phosphoesterase" evidence="1">
    <location>
        <begin position="1"/>
        <end position="143"/>
    </location>
</feature>
<gene>
    <name evidence="2" type="ORF">LEA_09409</name>
</gene>
<dbReference type="NCBIfam" id="TIGR00040">
    <property type="entry name" value="yfcE"/>
    <property type="match status" value="1"/>
</dbReference>
<dbReference type="SUPFAM" id="SSF56300">
    <property type="entry name" value="Metallo-dependent phosphatases"/>
    <property type="match status" value="1"/>
</dbReference>
<dbReference type="PANTHER" id="PTHR11124">
    <property type="entry name" value="VACUOLAR SORTING PROTEIN VPS29"/>
    <property type="match status" value="1"/>
</dbReference>
<organism evidence="2">
    <name type="scientific">human gut metagenome</name>
    <dbReference type="NCBI Taxonomy" id="408170"/>
    <lineage>
        <taxon>unclassified sequences</taxon>
        <taxon>metagenomes</taxon>
        <taxon>organismal metagenomes</taxon>
    </lineage>
</organism>
<evidence type="ECO:0000259" key="1">
    <source>
        <dbReference type="Pfam" id="PF12850"/>
    </source>
</evidence>
<sequence>MKIVVVSDSHKEFHKLNSVVENNLDADAFIHLGDGEHEFNDVRNLHPEKSFLFVKGNCDFADNKTIRIANAKGIKILCVHGHEHHVHQGLDTLVAVAKQNGCKIALYGHTHLYRTELIDGIYVMNPGSIDSPRDKRPPSYGIIT</sequence>
<dbReference type="EMBL" id="AJWY01006305">
    <property type="protein sequence ID" value="EKC67230.1"/>
    <property type="molecule type" value="Genomic_DNA"/>
</dbReference>
<dbReference type="InterPro" id="IPR029052">
    <property type="entry name" value="Metallo-depent_PP-like"/>
</dbReference>
<dbReference type="Gene3D" id="3.60.21.10">
    <property type="match status" value="1"/>
</dbReference>
<dbReference type="InterPro" id="IPR000979">
    <property type="entry name" value="Phosphodiesterase_MJ0936/Vps29"/>
</dbReference>
<proteinExistence type="predicted"/>
<name>K1TLM1_9ZZZZ</name>
<accession>K1TLM1</accession>